<evidence type="ECO:0000256" key="1">
    <source>
        <dbReference type="SAM" id="MobiDB-lite"/>
    </source>
</evidence>
<name>A0ABT5B4R4_9BACT</name>
<accession>A0ABT5B4R4</accession>
<proteinExistence type="predicted"/>
<dbReference type="RefSeq" id="WP_271998743.1">
    <property type="nucleotide sequence ID" value="NZ_JAQNDN010000006.1"/>
</dbReference>
<reference evidence="2 3" key="1">
    <citation type="submission" date="2022-11" db="EMBL/GenBank/DDBJ databases">
        <title>Minimal conservation of predation-associated metabolite biosynthetic gene clusters underscores biosynthetic potential of Myxococcota including descriptions for ten novel species: Archangium lansinium sp. nov., Myxococcus landrumus sp. nov., Nannocystis bai.</title>
        <authorList>
            <person name="Ahearne A."/>
            <person name="Stevens C."/>
            <person name="Dowd S."/>
        </authorList>
    </citation>
    <scope>NUCLEOTIDE SEQUENCE [LARGE SCALE GENOMIC DNA]</scope>
    <source>
        <strain evidence="2 3">NCELM</strain>
    </source>
</reference>
<protein>
    <submittedName>
        <fullName evidence="2">Uncharacterized protein</fullName>
    </submittedName>
</protein>
<sequence>MGYADNRHTPKMRQRRSRAKLIARLKRKAAEVKATRAANKQQVQAESGSKKSKTKKKTDKG</sequence>
<comment type="caution">
    <text evidence="2">The sequence shown here is derived from an EMBL/GenBank/DDBJ whole genome shotgun (WGS) entry which is preliminary data.</text>
</comment>
<dbReference type="Proteomes" id="UP001217838">
    <property type="component" value="Unassembled WGS sequence"/>
</dbReference>
<keyword evidence="3" id="KW-1185">Reference proteome</keyword>
<gene>
    <name evidence="2" type="ORF">POL58_15215</name>
</gene>
<dbReference type="EMBL" id="JAQNDN010000006">
    <property type="protein sequence ID" value="MDC0669099.1"/>
    <property type="molecule type" value="Genomic_DNA"/>
</dbReference>
<feature type="compositionally biased region" description="Basic residues" evidence="1">
    <location>
        <begin position="50"/>
        <end position="61"/>
    </location>
</feature>
<evidence type="ECO:0000313" key="2">
    <source>
        <dbReference type="EMBL" id="MDC0669099.1"/>
    </source>
</evidence>
<feature type="region of interest" description="Disordered" evidence="1">
    <location>
        <begin position="27"/>
        <end position="61"/>
    </location>
</feature>
<evidence type="ECO:0000313" key="3">
    <source>
        <dbReference type="Proteomes" id="UP001217838"/>
    </source>
</evidence>
<organism evidence="2 3">
    <name type="scientific">Nannocystis radixulma</name>
    <dbReference type="NCBI Taxonomy" id="2995305"/>
    <lineage>
        <taxon>Bacteria</taxon>
        <taxon>Pseudomonadati</taxon>
        <taxon>Myxococcota</taxon>
        <taxon>Polyangia</taxon>
        <taxon>Nannocystales</taxon>
        <taxon>Nannocystaceae</taxon>
        <taxon>Nannocystis</taxon>
    </lineage>
</organism>